<dbReference type="SUPFAM" id="SSF56322">
    <property type="entry name" value="ADC synthase"/>
    <property type="match status" value="1"/>
</dbReference>
<feature type="domain" description="Chorismate-utilising enzyme C-terminal" evidence="1">
    <location>
        <begin position="74"/>
        <end position="317"/>
    </location>
</feature>
<comment type="caution">
    <text evidence="2">The sequence shown here is derived from an EMBL/GenBank/DDBJ whole genome shotgun (WGS) entry which is preliminary data.</text>
</comment>
<dbReference type="EMBL" id="SMKU01000270">
    <property type="protein sequence ID" value="TDD72842.1"/>
    <property type="molecule type" value="Genomic_DNA"/>
</dbReference>
<dbReference type="Gene3D" id="3.60.120.10">
    <property type="entry name" value="Anthranilate synthase"/>
    <property type="match status" value="1"/>
</dbReference>
<reference evidence="2 3" key="1">
    <citation type="submission" date="2019-03" db="EMBL/GenBank/DDBJ databases">
        <title>Draft genome sequences of novel Actinobacteria.</title>
        <authorList>
            <person name="Sahin N."/>
            <person name="Ay H."/>
            <person name="Saygin H."/>
        </authorList>
    </citation>
    <scope>NUCLEOTIDE SEQUENCE [LARGE SCALE GENOMIC DNA]</scope>
    <source>
        <strain evidence="2 3">H3C3</strain>
    </source>
</reference>
<evidence type="ECO:0000313" key="2">
    <source>
        <dbReference type="EMBL" id="TDD72842.1"/>
    </source>
</evidence>
<dbReference type="GO" id="GO:0000162">
    <property type="term" value="P:L-tryptophan biosynthetic process"/>
    <property type="evidence" value="ECO:0007669"/>
    <property type="project" value="TreeGrafter"/>
</dbReference>
<sequence>MRPAVSFAYAGGRLATGLADVTTDPAALDSRGWWAVVVTYEGKVTCARFADVRPAPHPGGVWAPPGEWSSSLDESAYVAGVERIRDAIADGVVYQANLCRVLSAPLGAGADIAGLGARLARGNPAPHAMTLRVPGLEVASASPELYLARDGDVVESRPIKGTGRTADDLLPKDRAENVMIVDLVRNDLGRVARPGSVEVPGLCELEEHPGLVHLVSTVRARLAGGGWPELLAATFPPGSVTGAPKSSALTLLDELEPVPRGPYCGAIGWVDADSRRGALAVGIRSFWTEDGMLRFGTGAGITWGSDPRREWRETELKAARLLEVAAGGAGQDLDERGTARP</sequence>
<dbReference type="InterPro" id="IPR019999">
    <property type="entry name" value="Anth_synth_I-like"/>
</dbReference>
<evidence type="ECO:0000259" key="1">
    <source>
        <dbReference type="Pfam" id="PF00425"/>
    </source>
</evidence>
<accession>A0A4R5AR34</accession>
<dbReference type="Proteomes" id="UP000294513">
    <property type="component" value="Unassembled WGS sequence"/>
</dbReference>
<dbReference type="Pfam" id="PF00425">
    <property type="entry name" value="Chorismate_bind"/>
    <property type="match status" value="1"/>
</dbReference>
<keyword evidence="3" id="KW-1185">Reference proteome</keyword>
<dbReference type="PANTHER" id="PTHR11236">
    <property type="entry name" value="AMINOBENZOATE/ANTHRANILATE SYNTHASE"/>
    <property type="match status" value="1"/>
</dbReference>
<name>A0A4R5AR34_9ACTN</name>
<evidence type="ECO:0000313" key="3">
    <source>
        <dbReference type="Proteomes" id="UP000294513"/>
    </source>
</evidence>
<gene>
    <name evidence="2" type="ORF">E1298_34745</name>
</gene>
<dbReference type="InterPro" id="IPR015890">
    <property type="entry name" value="Chorismate_C"/>
</dbReference>
<dbReference type="InterPro" id="IPR005801">
    <property type="entry name" value="ADC_synthase"/>
</dbReference>
<dbReference type="PANTHER" id="PTHR11236:SF50">
    <property type="entry name" value="AMINODEOXYCHORISMATE SYNTHASE COMPONENT 1"/>
    <property type="match status" value="1"/>
</dbReference>
<protein>
    <submittedName>
        <fullName evidence="2">Anthranilate synthase component I family protein</fullName>
    </submittedName>
</protein>
<dbReference type="RefSeq" id="WP_131900921.1">
    <property type="nucleotide sequence ID" value="NZ_SMKU01000270.1"/>
</dbReference>
<proteinExistence type="predicted"/>
<organism evidence="2 3">
    <name type="scientific">Actinomadura rubrisoli</name>
    <dbReference type="NCBI Taxonomy" id="2530368"/>
    <lineage>
        <taxon>Bacteria</taxon>
        <taxon>Bacillati</taxon>
        <taxon>Actinomycetota</taxon>
        <taxon>Actinomycetes</taxon>
        <taxon>Streptosporangiales</taxon>
        <taxon>Thermomonosporaceae</taxon>
        <taxon>Actinomadura</taxon>
    </lineage>
</organism>
<dbReference type="OrthoDB" id="3518032at2"/>
<dbReference type="GO" id="GO:0046820">
    <property type="term" value="F:4-amino-4-deoxychorismate synthase activity"/>
    <property type="evidence" value="ECO:0007669"/>
    <property type="project" value="TreeGrafter"/>
</dbReference>
<dbReference type="PRINTS" id="PR00095">
    <property type="entry name" value="ANTSNTHASEI"/>
</dbReference>
<dbReference type="AlphaFoldDB" id="A0A4R5AR34"/>